<protein>
    <recommendedName>
        <fullName evidence="3">Mut7-C RNAse domain-containing protein</fullName>
    </recommendedName>
</protein>
<dbReference type="GeneID" id="79885140"/>
<proteinExistence type="predicted"/>
<dbReference type="EMBL" id="CP101185">
    <property type="protein sequence ID" value="UYV99513.1"/>
    <property type="molecule type" value="Genomic_DNA"/>
</dbReference>
<dbReference type="AlphaFoldDB" id="A0AAX3ENA0"/>
<evidence type="ECO:0008006" key="3">
    <source>
        <dbReference type="Google" id="ProtNLM"/>
    </source>
</evidence>
<name>A0AAX3ENA0_PAEUR</name>
<reference evidence="1" key="1">
    <citation type="submission" date="2022-07" db="EMBL/GenBank/DDBJ databases">
        <authorList>
            <person name="Wu T."/>
        </authorList>
    </citation>
    <scope>NUCLEOTIDE SEQUENCE</scope>
    <source>
        <strain evidence="1">SD-1</strain>
    </source>
</reference>
<accession>A0AAX3ENA0</accession>
<evidence type="ECO:0000313" key="1">
    <source>
        <dbReference type="EMBL" id="UYV99513.1"/>
    </source>
</evidence>
<evidence type="ECO:0000313" key="2">
    <source>
        <dbReference type="Proteomes" id="UP001163293"/>
    </source>
</evidence>
<dbReference type="Proteomes" id="UP001163293">
    <property type="component" value="Chromosome"/>
</dbReference>
<organism evidence="1 2">
    <name type="scientific">Paenarthrobacter ureafaciens</name>
    <dbReference type="NCBI Taxonomy" id="37931"/>
    <lineage>
        <taxon>Bacteria</taxon>
        <taxon>Bacillati</taxon>
        <taxon>Actinomycetota</taxon>
        <taxon>Actinomycetes</taxon>
        <taxon>Micrococcales</taxon>
        <taxon>Micrococcaceae</taxon>
        <taxon>Paenarthrobacter</taxon>
    </lineage>
</organism>
<keyword evidence="2" id="KW-1185">Reference proteome</keyword>
<dbReference type="RefSeq" id="WP_062096789.1">
    <property type="nucleotide sequence ID" value="NZ_CP014574.1"/>
</dbReference>
<gene>
    <name evidence="1" type="ORF">NL394_10050</name>
</gene>
<sequence>MYGISGPSLHRLTQETRALGCLHCGSNEYVAIESIDSLPPHPGELHVEVEYACRRCQGSYQHRARFRDVAAILNRTKTLEGLFRFAGEYFHCGEAMRVEGTGVRNIHAPLPAREPELDDGVSVGTRVLRCRCGFRLELPN</sequence>